<dbReference type="PANTHER" id="PTHR47992">
    <property type="entry name" value="PROTEIN PHOSPHATASE"/>
    <property type="match status" value="1"/>
</dbReference>
<dbReference type="GO" id="GO:0004722">
    <property type="term" value="F:protein serine/threonine phosphatase activity"/>
    <property type="evidence" value="ECO:0007669"/>
    <property type="project" value="InterPro"/>
</dbReference>
<sequence length="340" mass="36818">MTDIGVQRRGSVNQDAVMAAEVPGAQLFAVADGMGGHAAGELAAQLALEAFARVLGRQRGPLPQRMIYAAESANQAVYRRAVGELSGMGTTLLAAVVSRGALYLAHVGDSRAYLMRGDALFRLTDDHSWVADQLRAGELTPEQARTHRWRNVVSNALGGEDQVRLELLNIPLEAGDRLLLCTDGLYGPVSEQKLLTVLSLPRTPQQLTRTLIDLANQAGGPDNISVAVVDVLNPGGPPPRPLVRRREGPVYAEQLLREAQQGSPLTYLLLGAVYLVLLTMALLPMYRLHTALVGAGLLGLLLLYRRHWQSPHEAVLRPEARVTLAQPGHDPWTETGRLNT</sequence>
<evidence type="ECO:0000259" key="2">
    <source>
        <dbReference type="PROSITE" id="PS51746"/>
    </source>
</evidence>
<evidence type="ECO:0000256" key="1">
    <source>
        <dbReference type="SAM" id="Phobius"/>
    </source>
</evidence>
<dbReference type="InterPro" id="IPR001932">
    <property type="entry name" value="PPM-type_phosphatase-like_dom"/>
</dbReference>
<keyword evidence="1" id="KW-0812">Transmembrane</keyword>
<feature type="domain" description="PPM-type phosphatase" evidence="2">
    <location>
        <begin position="1"/>
        <end position="231"/>
    </location>
</feature>
<dbReference type="eggNOG" id="COG0631">
    <property type="taxonomic scope" value="Bacteria"/>
</dbReference>
<dbReference type="SUPFAM" id="SSF81606">
    <property type="entry name" value="PP2C-like"/>
    <property type="match status" value="1"/>
</dbReference>
<dbReference type="SMART" id="SM00332">
    <property type="entry name" value="PP2Cc"/>
    <property type="match status" value="1"/>
</dbReference>
<dbReference type="Pfam" id="PF13672">
    <property type="entry name" value="PP2C_2"/>
    <property type="match status" value="1"/>
</dbReference>
<protein>
    <submittedName>
        <fullName evidence="3">Protein serine/threonine phosphatase</fullName>
    </submittedName>
</protein>
<dbReference type="PROSITE" id="PS51746">
    <property type="entry name" value="PPM_2"/>
    <property type="match status" value="1"/>
</dbReference>
<evidence type="ECO:0000313" key="4">
    <source>
        <dbReference type="Proteomes" id="UP000007718"/>
    </source>
</evidence>
<evidence type="ECO:0000313" key="3">
    <source>
        <dbReference type="EMBL" id="ADY25619.1"/>
    </source>
</evidence>
<feature type="transmembrane region" description="Helical" evidence="1">
    <location>
        <begin position="288"/>
        <end position="304"/>
    </location>
</feature>
<dbReference type="InterPro" id="IPR015655">
    <property type="entry name" value="PP2C"/>
</dbReference>
<reference evidence="4" key="1">
    <citation type="submission" date="2011-02" db="EMBL/GenBank/DDBJ databases">
        <title>The complete sequence of chromosome of Deinococcus proteolyticus DSM 20540.</title>
        <authorList>
            <consortium name="US DOE Joint Genome Institute (JGI-PGF)"/>
            <person name="Lucas S."/>
            <person name="Copeland A."/>
            <person name="Lapidus A."/>
            <person name="Bruce D."/>
            <person name="Goodwin L."/>
            <person name="Pitluck S."/>
            <person name="Kyrpides N."/>
            <person name="Mavromatis K."/>
            <person name="Pagani I."/>
            <person name="Ivanova N."/>
            <person name="Ovchinnikova G."/>
            <person name="Zeytun A."/>
            <person name="Detter J.C."/>
            <person name="Han C."/>
            <person name="Land M."/>
            <person name="Hauser L."/>
            <person name="Markowitz V."/>
            <person name="Cheng J.-F."/>
            <person name="Hugenholtz P."/>
            <person name="Woyke T."/>
            <person name="Wu D."/>
            <person name="Pukall R."/>
            <person name="Steenblock K."/>
            <person name="Brambilla E."/>
            <person name="Klenk H.-P."/>
            <person name="Eisen J.A."/>
        </authorList>
    </citation>
    <scope>NUCLEOTIDE SEQUENCE [LARGE SCALE GENOMIC DNA]</scope>
    <source>
        <strain evidence="4">ATCC 35074 / DSM 20540 / JCM 6276 / NBRC 101906 / NCIMB 13154 / VKM Ac-1939 / CCM 2703 / MRP</strain>
    </source>
</reference>
<dbReference type="STRING" id="693977.Deipr_0449"/>
<dbReference type="KEGG" id="dpt:Deipr_0449"/>
<proteinExistence type="predicted"/>
<dbReference type="HOGENOM" id="CLU_034545_0_2_0"/>
<dbReference type="InterPro" id="IPR036457">
    <property type="entry name" value="PPM-type-like_dom_sf"/>
</dbReference>
<dbReference type="SMART" id="SM00331">
    <property type="entry name" value="PP2C_SIG"/>
    <property type="match status" value="1"/>
</dbReference>
<gene>
    <name evidence="3" type="ordered locus">Deipr_0449</name>
</gene>
<dbReference type="AlphaFoldDB" id="F0RK60"/>
<accession>F0RK60</accession>
<name>F0RK60_DEIPM</name>
<dbReference type="Proteomes" id="UP000007718">
    <property type="component" value="Chromosome"/>
</dbReference>
<keyword evidence="1" id="KW-0472">Membrane</keyword>
<organism evidence="3 4">
    <name type="scientific">Deinococcus proteolyticus (strain ATCC 35074 / DSM 20540 / JCM 6276 / NBRC 101906 / NCIMB 13154 / VKM Ac-1939 / CCM 2703 / MRP)</name>
    <dbReference type="NCBI Taxonomy" id="693977"/>
    <lineage>
        <taxon>Bacteria</taxon>
        <taxon>Thermotogati</taxon>
        <taxon>Deinococcota</taxon>
        <taxon>Deinococci</taxon>
        <taxon>Deinococcales</taxon>
        <taxon>Deinococcaceae</taxon>
        <taxon>Deinococcus</taxon>
    </lineage>
</organism>
<dbReference type="Gene3D" id="3.60.40.10">
    <property type="entry name" value="PPM-type phosphatase domain"/>
    <property type="match status" value="1"/>
</dbReference>
<feature type="transmembrane region" description="Helical" evidence="1">
    <location>
        <begin position="265"/>
        <end position="282"/>
    </location>
</feature>
<dbReference type="EMBL" id="CP002536">
    <property type="protein sequence ID" value="ADY25619.1"/>
    <property type="molecule type" value="Genomic_DNA"/>
</dbReference>
<keyword evidence="4" id="KW-1185">Reference proteome</keyword>
<reference evidence="3 4" key="2">
    <citation type="journal article" date="2012" name="Stand. Genomic Sci.">
        <title>Complete genome sequence of the orange-red pigmented, radioresistant Deinococcus proteolyticus type strain (MRP(T)).</title>
        <authorList>
            <person name="Copeland A."/>
            <person name="Zeytun A."/>
            <person name="Yassawong M."/>
            <person name="Nolan M."/>
            <person name="Lucas S."/>
            <person name="Hammon N."/>
            <person name="Deshpande S."/>
            <person name="Cheng J.F."/>
            <person name="Han C."/>
            <person name="Tapia R."/>
            <person name="Goodwin L.A."/>
            <person name="Pitluck S."/>
            <person name="Mavromatis K."/>
            <person name="Liolios K."/>
            <person name="Pagani I."/>
            <person name="Ivanova N."/>
            <person name="Mikhailova N."/>
            <person name="Pati A."/>
            <person name="Chen A."/>
            <person name="Palaniappan K."/>
            <person name="Land M."/>
            <person name="Hauser L."/>
            <person name="Jeffries C.D."/>
            <person name="Brambilla E.M."/>
            <person name="Rohde M."/>
            <person name="Sikorski J."/>
            <person name="Pukall R."/>
            <person name="Goker M."/>
            <person name="Detter J.C."/>
            <person name="Woyke T."/>
            <person name="Bristow J."/>
            <person name="Eisen J.A."/>
            <person name="Markowitz V."/>
            <person name="Hugenholtz P."/>
            <person name="Kyrpides N.C."/>
            <person name="Klenk H.P."/>
            <person name="Lapidus A."/>
        </authorList>
    </citation>
    <scope>NUCLEOTIDE SEQUENCE [LARGE SCALE GENOMIC DNA]</scope>
    <source>
        <strain evidence="4">ATCC 35074 / DSM 20540 / JCM 6276 / NBRC 101906 / NCIMB 13154 / VKM Ac-1939 / CCM 2703 / MRP</strain>
    </source>
</reference>
<keyword evidence="1" id="KW-1133">Transmembrane helix</keyword>
<dbReference type="CDD" id="cd00143">
    <property type="entry name" value="PP2Cc"/>
    <property type="match status" value="1"/>
</dbReference>